<dbReference type="SUPFAM" id="SSF48452">
    <property type="entry name" value="TPR-like"/>
    <property type="match status" value="1"/>
</dbReference>
<gene>
    <name evidence="1" type="primary">g4872</name>
    <name evidence="1" type="ORF">VP750_LOCUS4157</name>
</gene>
<keyword evidence="2" id="KW-1185">Reference proteome</keyword>
<proteinExistence type="predicted"/>
<protein>
    <submittedName>
        <fullName evidence="1">G4872 protein</fullName>
    </submittedName>
</protein>
<dbReference type="InterPro" id="IPR011990">
    <property type="entry name" value="TPR-like_helical_dom_sf"/>
</dbReference>
<evidence type="ECO:0000313" key="1">
    <source>
        <dbReference type="EMBL" id="CAL5222498.1"/>
    </source>
</evidence>
<comment type="caution">
    <text evidence="1">The sequence shown here is derived from an EMBL/GenBank/DDBJ whole genome shotgun (WGS) entry which is preliminary data.</text>
</comment>
<organism evidence="1 2">
    <name type="scientific">Coccomyxa viridis</name>
    <dbReference type="NCBI Taxonomy" id="1274662"/>
    <lineage>
        <taxon>Eukaryota</taxon>
        <taxon>Viridiplantae</taxon>
        <taxon>Chlorophyta</taxon>
        <taxon>core chlorophytes</taxon>
        <taxon>Trebouxiophyceae</taxon>
        <taxon>Trebouxiophyceae incertae sedis</taxon>
        <taxon>Coccomyxaceae</taxon>
        <taxon>Coccomyxa</taxon>
    </lineage>
</organism>
<dbReference type="PANTHER" id="PTHR46512">
    <property type="entry name" value="PEPTIDYLPROLYL ISOMERASE"/>
    <property type="match status" value="1"/>
</dbReference>
<dbReference type="InterPro" id="IPR019734">
    <property type="entry name" value="TPR_rpt"/>
</dbReference>
<sequence>MMEALQRKQIIRGIKAQEIHNAKEFRAKVLDADKHAQADITPYLKIPALRPIIKTFTNDENGDFGKWASNPQVLAMLKQAKQLLDDGHMTQEELLRAFQGELEATAQKDDKGQTQAKAPKVMRLAMEELVSALNEHLTERRRGNDFYRRGQMDQAMHHYTRAKSIVDLVAGMGKSDQEEIDKNKVSVLLNIAAVHMEQGEHAAACSSCTAALALDPKNVKGLVRRAQCHIARHEQKGALADLEAVEELDPQNVKAAVLRKKLSRTAVQGKESESAVCARMFDNSLQPC</sequence>
<evidence type="ECO:0000313" key="2">
    <source>
        <dbReference type="Proteomes" id="UP001497392"/>
    </source>
</evidence>
<dbReference type="Proteomes" id="UP001497392">
    <property type="component" value="Unassembled WGS sequence"/>
</dbReference>
<dbReference type="SMART" id="SM00028">
    <property type="entry name" value="TPR"/>
    <property type="match status" value="3"/>
</dbReference>
<dbReference type="Gene3D" id="1.25.40.10">
    <property type="entry name" value="Tetratricopeptide repeat domain"/>
    <property type="match status" value="1"/>
</dbReference>
<reference evidence="1 2" key="1">
    <citation type="submission" date="2024-06" db="EMBL/GenBank/DDBJ databases">
        <authorList>
            <person name="Kraege A."/>
            <person name="Thomma B."/>
        </authorList>
    </citation>
    <scope>NUCLEOTIDE SEQUENCE [LARGE SCALE GENOMIC DNA]</scope>
</reference>
<accession>A0ABP1FRD0</accession>
<dbReference type="EMBL" id="CAXHTA020000007">
    <property type="protein sequence ID" value="CAL5222498.1"/>
    <property type="molecule type" value="Genomic_DNA"/>
</dbReference>
<dbReference type="InterPro" id="IPR050754">
    <property type="entry name" value="FKBP4/5/8-like"/>
</dbReference>
<name>A0ABP1FRD0_9CHLO</name>